<feature type="compositionally biased region" description="Low complexity" evidence="1">
    <location>
        <begin position="257"/>
        <end position="266"/>
    </location>
</feature>
<feature type="compositionally biased region" description="Polar residues" evidence="1">
    <location>
        <begin position="526"/>
        <end position="535"/>
    </location>
</feature>
<dbReference type="AlphaFoldDB" id="A0AAE0HYI0"/>
<organism evidence="2 3">
    <name type="scientific">Apodospora peruviana</name>
    <dbReference type="NCBI Taxonomy" id="516989"/>
    <lineage>
        <taxon>Eukaryota</taxon>
        <taxon>Fungi</taxon>
        <taxon>Dikarya</taxon>
        <taxon>Ascomycota</taxon>
        <taxon>Pezizomycotina</taxon>
        <taxon>Sordariomycetes</taxon>
        <taxon>Sordariomycetidae</taxon>
        <taxon>Sordariales</taxon>
        <taxon>Lasiosphaeriaceae</taxon>
        <taxon>Apodospora</taxon>
    </lineage>
</organism>
<feature type="compositionally biased region" description="Gly residues" evidence="1">
    <location>
        <begin position="354"/>
        <end position="366"/>
    </location>
</feature>
<feature type="region of interest" description="Disordered" evidence="1">
    <location>
        <begin position="224"/>
        <end position="582"/>
    </location>
</feature>
<dbReference type="Proteomes" id="UP001283341">
    <property type="component" value="Unassembled WGS sequence"/>
</dbReference>
<feature type="compositionally biased region" description="Basic residues" evidence="1">
    <location>
        <begin position="369"/>
        <end position="378"/>
    </location>
</feature>
<evidence type="ECO:0000313" key="3">
    <source>
        <dbReference type="Proteomes" id="UP001283341"/>
    </source>
</evidence>
<dbReference type="EMBL" id="JAUEDM010000006">
    <property type="protein sequence ID" value="KAK3315293.1"/>
    <property type="molecule type" value="Genomic_DNA"/>
</dbReference>
<proteinExistence type="predicted"/>
<accession>A0AAE0HYI0</accession>
<gene>
    <name evidence="2" type="ORF">B0H66DRAFT_340408</name>
</gene>
<dbReference type="InterPro" id="IPR051412">
    <property type="entry name" value="Formin_Homology_Diaphanous_sf"/>
</dbReference>
<dbReference type="GO" id="GO:0005884">
    <property type="term" value="C:actin filament"/>
    <property type="evidence" value="ECO:0007669"/>
    <property type="project" value="TreeGrafter"/>
</dbReference>
<sequence>MAPSRPQLLQRHSQPTQPTPWPSRRSGEGNPHSRFVEGSMNDRVSAAPPPNFLGPGEAAAYERQFYTGAGLDTITASPSGGGPYPPRSNNRYYPPSAQRQRPMSSSGPSPSQPVSQHQQQQQQQPQQLQPRKSKFFAPLWDGVREKFYLTRSRSVSSMGRALGKEDRGSAATVAAMPVVARGSTDERQTAAVDTTAYPTREEVMESYKSLVASGFFDAHAIKGTRHPLQQPGAAPSGDVPPPVPRHTHPPVAMKSFAQHQAAAAAASNSQKYPKPPGAQAFPSAPYGGATKQQPTAAANLPVGAPPAPQTRPPPPPVSMRPPPPPQPEGMDSPSRGTKRGMPTDNESETASSTGGTGGGGTGGTGGARKLVKKLRRSASRISMDLSLGNTSIAMAKPRPSTSSAAPPSVFGKDTPRPSVSSIRNVPPPPPEPMASFESSPAPLANNPFYISADDYPPAVNAAIRTPPSKKTKNKLTKISSATKDMSAGRRLIGTLGLGGVGLRRVPPTTNLQQQNPEPQHQRQQESKPQPHQQTRPPIVPPAATAASQLLPPPTIGRERSRSPRKSFGDIGSDDDTYYDSDAMVIDSPPPMVHQAVVAKAMVAPAPSAFHYPQRQRTLAVLRRSCLPATTSETTANNGGGNGLLLAEPLQVVPDFGNRVSPQKQQHGVGFDHYCRYQSNNTYPYGDNGSGVIPRKKLFTSSSVLPTASGESNDNKISAVAAANYRDSGLGHAVSSSSGGEDSDMENYPPPNVPTGPSGGYVW</sequence>
<reference evidence="2" key="1">
    <citation type="journal article" date="2023" name="Mol. Phylogenet. Evol.">
        <title>Genome-scale phylogeny and comparative genomics of the fungal order Sordariales.</title>
        <authorList>
            <person name="Hensen N."/>
            <person name="Bonometti L."/>
            <person name="Westerberg I."/>
            <person name="Brannstrom I.O."/>
            <person name="Guillou S."/>
            <person name="Cros-Aarteil S."/>
            <person name="Calhoun S."/>
            <person name="Haridas S."/>
            <person name="Kuo A."/>
            <person name="Mondo S."/>
            <person name="Pangilinan J."/>
            <person name="Riley R."/>
            <person name="LaButti K."/>
            <person name="Andreopoulos B."/>
            <person name="Lipzen A."/>
            <person name="Chen C."/>
            <person name="Yan M."/>
            <person name="Daum C."/>
            <person name="Ng V."/>
            <person name="Clum A."/>
            <person name="Steindorff A."/>
            <person name="Ohm R.A."/>
            <person name="Martin F."/>
            <person name="Silar P."/>
            <person name="Natvig D.O."/>
            <person name="Lalanne C."/>
            <person name="Gautier V."/>
            <person name="Ament-Velasquez S.L."/>
            <person name="Kruys A."/>
            <person name="Hutchinson M.I."/>
            <person name="Powell A.J."/>
            <person name="Barry K."/>
            <person name="Miller A.N."/>
            <person name="Grigoriev I.V."/>
            <person name="Debuchy R."/>
            <person name="Gladieux P."/>
            <person name="Hiltunen Thoren M."/>
            <person name="Johannesson H."/>
        </authorList>
    </citation>
    <scope>NUCLEOTIDE SEQUENCE</scope>
    <source>
        <strain evidence="2">CBS 118394</strain>
    </source>
</reference>
<comment type="caution">
    <text evidence="2">The sequence shown here is derived from an EMBL/GenBank/DDBJ whole genome shotgun (WGS) entry which is preliminary data.</text>
</comment>
<dbReference type="GO" id="GO:0030041">
    <property type="term" value="P:actin filament polymerization"/>
    <property type="evidence" value="ECO:0007669"/>
    <property type="project" value="TreeGrafter"/>
</dbReference>
<feature type="compositionally biased region" description="Low complexity" evidence="1">
    <location>
        <begin position="433"/>
        <end position="442"/>
    </location>
</feature>
<feature type="compositionally biased region" description="Pro residues" evidence="1">
    <location>
        <begin position="303"/>
        <end position="327"/>
    </location>
</feature>
<reference evidence="2" key="2">
    <citation type="submission" date="2023-06" db="EMBL/GenBank/DDBJ databases">
        <authorList>
            <consortium name="Lawrence Berkeley National Laboratory"/>
            <person name="Haridas S."/>
            <person name="Hensen N."/>
            <person name="Bonometti L."/>
            <person name="Westerberg I."/>
            <person name="Brannstrom I.O."/>
            <person name="Guillou S."/>
            <person name="Cros-Aarteil S."/>
            <person name="Calhoun S."/>
            <person name="Kuo A."/>
            <person name="Mondo S."/>
            <person name="Pangilinan J."/>
            <person name="Riley R."/>
            <person name="Labutti K."/>
            <person name="Andreopoulos B."/>
            <person name="Lipzen A."/>
            <person name="Chen C."/>
            <person name="Yanf M."/>
            <person name="Daum C."/>
            <person name="Ng V."/>
            <person name="Clum A."/>
            <person name="Steindorff A."/>
            <person name="Ohm R."/>
            <person name="Martin F."/>
            <person name="Silar P."/>
            <person name="Natvig D."/>
            <person name="Lalanne C."/>
            <person name="Gautier V."/>
            <person name="Ament-Velasquez S.L."/>
            <person name="Kruys A."/>
            <person name="Hutchinson M.I."/>
            <person name="Powell A.J."/>
            <person name="Barry K."/>
            <person name="Miller A.N."/>
            <person name="Grigoriev I.V."/>
            <person name="Debuchy R."/>
            <person name="Gladieux P."/>
            <person name="Thoren M.H."/>
            <person name="Johannesson H."/>
        </authorList>
    </citation>
    <scope>NUCLEOTIDE SEQUENCE</scope>
    <source>
        <strain evidence="2">CBS 118394</strain>
    </source>
</reference>
<dbReference type="PANTHER" id="PTHR45691:SF6">
    <property type="entry name" value="PROTEIN DIAPHANOUS"/>
    <property type="match status" value="1"/>
</dbReference>
<name>A0AAE0HYI0_9PEZI</name>
<evidence type="ECO:0000256" key="1">
    <source>
        <dbReference type="SAM" id="MobiDB-lite"/>
    </source>
</evidence>
<evidence type="ECO:0000313" key="2">
    <source>
        <dbReference type="EMBL" id="KAK3315293.1"/>
    </source>
</evidence>
<feature type="compositionally biased region" description="Low complexity" evidence="1">
    <location>
        <begin position="395"/>
        <end position="408"/>
    </location>
</feature>
<keyword evidence="3" id="KW-1185">Reference proteome</keyword>
<feature type="region of interest" description="Disordered" evidence="1">
    <location>
        <begin position="727"/>
        <end position="762"/>
    </location>
</feature>
<protein>
    <submittedName>
        <fullName evidence="2">Uncharacterized protein</fullName>
    </submittedName>
</protein>
<feature type="compositionally biased region" description="Low complexity" evidence="1">
    <location>
        <begin position="87"/>
        <end position="130"/>
    </location>
</feature>
<dbReference type="PANTHER" id="PTHR45691">
    <property type="entry name" value="PROTEIN DIAPHANOUS"/>
    <property type="match status" value="1"/>
</dbReference>
<feature type="region of interest" description="Disordered" evidence="1">
    <location>
        <begin position="71"/>
        <end position="135"/>
    </location>
</feature>
<feature type="region of interest" description="Disordered" evidence="1">
    <location>
        <begin position="1"/>
        <end position="58"/>
    </location>
</feature>